<evidence type="ECO:0000256" key="2">
    <source>
        <dbReference type="ARBA" id="ARBA00004370"/>
    </source>
</evidence>
<dbReference type="PANTHER" id="PTHR45453">
    <property type="entry name" value="PHOSPHATE REGULON SENSOR PROTEIN PHOR"/>
    <property type="match status" value="1"/>
</dbReference>
<dbReference type="EC" id="2.7.13.3" evidence="3"/>
<dbReference type="PROSITE" id="PS50885">
    <property type="entry name" value="HAMP"/>
    <property type="match status" value="1"/>
</dbReference>
<evidence type="ECO:0000256" key="4">
    <source>
        <dbReference type="ARBA" id="ARBA00022553"/>
    </source>
</evidence>
<dbReference type="SMART" id="SM00387">
    <property type="entry name" value="HATPase_c"/>
    <property type="match status" value="1"/>
</dbReference>
<dbReference type="SMART" id="SM00388">
    <property type="entry name" value="HisKA"/>
    <property type="match status" value="1"/>
</dbReference>
<dbReference type="GO" id="GO:0005886">
    <property type="term" value="C:plasma membrane"/>
    <property type="evidence" value="ECO:0007669"/>
    <property type="project" value="TreeGrafter"/>
</dbReference>
<reference evidence="10 11" key="1">
    <citation type="submission" date="2017-07" db="EMBL/GenBank/DDBJ databases">
        <title>Sandarakinorhabdus cyanobacteriorum sp. nov., a novel bacterium isolated from cyanobacterial aggregates in a eutrophic lake.</title>
        <authorList>
            <person name="Cai H."/>
        </authorList>
    </citation>
    <scope>NUCLEOTIDE SEQUENCE [LARGE SCALE GENOMIC DNA]</scope>
    <source>
        <strain evidence="10 11">TH057</strain>
    </source>
</reference>
<comment type="caution">
    <text evidence="10">The sequence shown here is derived from an EMBL/GenBank/DDBJ whole genome shotgun (WGS) entry which is preliminary data.</text>
</comment>
<dbReference type="InterPro" id="IPR005467">
    <property type="entry name" value="His_kinase_dom"/>
</dbReference>
<dbReference type="CDD" id="cd00082">
    <property type="entry name" value="HisKA"/>
    <property type="match status" value="1"/>
</dbReference>
<evidence type="ECO:0000256" key="6">
    <source>
        <dbReference type="ARBA" id="ARBA00022777"/>
    </source>
</evidence>
<dbReference type="PRINTS" id="PR00344">
    <property type="entry name" value="BCTRLSENSOR"/>
</dbReference>
<feature type="domain" description="Histidine kinase" evidence="8">
    <location>
        <begin position="169"/>
        <end position="376"/>
    </location>
</feature>
<comment type="catalytic activity">
    <reaction evidence="1">
        <text>ATP + protein L-histidine = ADP + protein N-phospho-L-histidine.</text>
        <dbReference type="EC" id="2.7.13.3"/>
    </reaction>
</comment>
<evidence type="ECO:0000259" key="9">
    <source>
        <dbReference type="PROSITE" id="PS50885"/>
    </source>
</evidence>
<dbReference type="Gene3D" id="3.30.565.10">
    <property type="entry name" value="Histidine kinase-like ATPase, C-terminal domain"/>
    <property type="match status" value="1"/>
</dbReference>
<evidence type="ECO:0000259" key="8">
    <source>
        <dbReference type="PROSITE" id="PS50109"/>
    </source>
</evidence>
<dbReference type="GO" id="GO:0000155">
    <property type="term" value="F:phosphorelay sensor kinase activity"/>
    <property type="evidence" value="ECO:0007669"/>
    <property type="project" value="InterPro"/>
</dbReference>
<accession>A0A255ZAW6</accession>
<feature type="domain" description="HAMP" evidence="9">
    <location>
        <begin position="107"/>
        <end position="161"/>
    </location>
</feature>
<keyword evidence="11" id="KW-1185">Reference proteome</keyword>
<dbReference type="Pfam" id="PF02518">
    <property type="entry name" value="HATPase_c"/>
    <property type="match status" value="1"/>
</dbReference>
<dbReference type="SUPFAM" id="SSF47384">
    <property type="entry name" value="Homodimeric domain of signal transducing histidine kinase"/>
    <property type="match status" value="1"/>
</dbReference>
<protein>
    <recommendedName>
        <fullName evidence="3">histidine kinase</fullName>
        <ecNumber evidence="3">2.7.13.3</ecNumber>
    </recommendedName>
</protein>
<dbReference type="EMBL" id="NOXT01000012">
    <property type="protein sequence ID" value="OYQ38005.1"/>
    <property type="molecule type" value="Genomic_DNA"/>
</dbReference>
<keyword evidence="4" id="KW-0597">Phosphoprotein</keyword>
<keyword evidence="6" id="KW-0418">Kinase</keyword>
<dbReference type="GO" id="GO:0004721">
    <property type="term" value="F:phosphoprotein phosphatase activity"/>
    <property type="evidence" value="ECO:0007669"/>
    <property type="project" value="TreeGrafter"/>
</dbReference>
<dbReference type="InterPro" id="IPR036097">
    <property type="entry name" value="HisK_dim/P_sf"/>
</dbReference>
<comment type="subcellular location">
    <subcellularLocation>
        <location evidence="2">Membrane</location>
    </subcellularLocation>
</comment>
<dbReference type="Gene3D" id="6.10.340.10">
    <property type="match status" value="1"/>
</dbReference>
<dbReference type="InterPro" id="IPR036890">
    <property type="entry name" value="HATPase_C_sf"/>
</dbReference>
<organism evidence="10 11">
    <name type="scientific">Sandarakinorhabdus cyanobacteriorum</name>
    <dbReference type="NCBI Taxonomy" id="1981098"/>
    <lineage>
        <taxon>Bacteria</taxon>
        <taxon>Pseudomonadati</taxon>
        <taxon>Pseudomonadota</taxon>
        <taxon>Alphaproteobacteria</taxon>
        <taxon>Sphingomonadales</taxon>
        <taxon>Sphingosinicellaceae</taxon>
        <taxon>Sandarakinorhabdus</taxon>
    </lineage>
</organism>
<evidence type="ECO:0000313" key="10">
    <source>
        <dbReference type="EMBL" id="OYQ38005.1"/>
    </source>
</evidence>
<keyword evidence="5" id="KW-0808">Transferase</keyword>
<dbReference type="Pfam" id="PF00512">
    <property type="entry name" value="HisKA"/>
    <property type="match status" value="1"/>
</dbReference>
<dbReference type="AlphaFoldDB" id="A0A255ZAW6"/>
<dbReference type="SUPFAM" id="SSF55874">
    <property type="entry name" value="ATPase domain of HSP90 chaperone/DNA topoisomerase II/histidine kinase"/>
    <property type="match status" value="1"/>
</dbReference>
<dbReference type="PROSITE" id="PS50109">
    <property type="entry name" value="HIS_KIN"/>
    <property type="match status" value="1"/>
</dbReference>
<evidence type="ECO:0000256" key="7">
    <source>
        <dbReference type="ARBA" id="ARBA00023012"/>
    </source>
</evidence>
<dbReference type="InterPro" id="IPR003661">
    <property type="entry name" value="HisK_dim/P_dom"/>
</dbReference>
<gene>
    <name evidence="10" type="ORF">CHU93_00155</name>
</gene>
<dbReference type="InterPro" id="IPR003594">
    <property type="entry name" value="HATPase_dom"/>
</dbReference>
<evidence type="ECO:0000313" key="11">
    <source>
        <dbReference type="Proteomes" id="UP000216991"/>
    </source>
</evidence>
<evidence type="ECO:0000256" key="5">
    <source>
        <dbReference type="ARBA" id="ARBA00022679"/>
    </source>
</evidence>
<dbReference type="Proteomes" id="UP000216991">
    <property type="component" value="Unassembled WGS sequence"/>
</dbReference>
<evidence type="ECO:0000256" key="3">
    <source>
        <dbReference type="ARBA" id="ARBA00012438"/>
    </source>
</evidence>
<sequence length="376" mass="40710">MFSVRRISNRIALGAVALSLIAAIIAAFAPQLVYAVRDTLFLASLTPEDQAHLTAMIGTSGQCAPSVRAFKVAHGFTAWEINYHLALAVLITITAISGGWLAQRLGASMGQPIEQLAEFARKTGSGERELPVPLKRGAAEEVETLHHELTRMTEALRTADADLKFRSSAIAHDLRTPLTIMRGRLVGLQSGVFQLDDQLIAALLRQVGIVEELVGDLDLLTSSQAMIMQPQSTRIDDLVRQVVEGHAEQLRNAGIAVAIDTVPATAMVDDRKLSRAISNLVDNAVRYAPQSRLAIRVWQERDEVRLRIADDGPGWPEQDLAVLLDPFTRGEISRSRETGGAGLGLAIVHAIIKAHKGKMTLLDNNNGGSVVEIQIP</sequence>
<proteinExistence type="predicted"/>
<dbReference type="InterPro" id="IPR003660">
    <property type="entry name" value="HAMP_dom"/>
</dbReference>
<dbReference type="InterPro" id="IPR050351">
    <property type="entry name" value="BphY/WalK/GraS-like"/>
</dbReference>
<evidence type="ECO:0000256" key="1">
    <source>
        <dbReference type="ARBA" id="ARBA00000085"/>
    </source>
</evidence>
<dbReference type="PANTHER" id="PTHR45453:SF1">
    <property type="entry name" value="PHOSPHATE REGULON SENSOR PROTEIN PHOR"/>
    <property type="match status" value="1"/>
</dbReference>
<name>A0A255ZAW6_9SPHN</name>
<dbReference type="InterPro" id="IPR004358">
    <property type="entry name" value="Sig_transdc_His_kin-like_C"/>
</dbReference>
<keyword evidence="7" id="KW-0902">Two-component regulatory system</keyword>
<dbReference type="GO" id="GO:0016036">
    <property type="term" value="P:cellular response to phosphate starvation"/>
    <property type="evidence" value="ECO:0007669"/>
    <property type="project" value="TreeGrafter"/>
</dbReference>